<evidence type="ECO:0000256" key="7">
    <source>
        <dbReference type="ARBA" id="ARBA00023136"/>
    </source>
</evidence>
<proteinExistence type="predicted"/>
<feature type="domain" description="Pycsar effector protein" evidence="9">
    <location>
        <begin position="9"/>
        <end position="76"/>
    </location>
</feature>
<comment type="caution">
    <text evidence="10">The sequence shown here is derived from an EMBL/GenBank/DDBJ whole genome shotgun (WGS) entry which is preliminary data.</text>
</comment>
<evidence type="ECO:0000256" key="8">
    <source>
        <dbReference type="SAM" id="Phobius"/>
    </source>
</evidence>
<evidence type="ECO:0000313" key="10">
    <source>
        <dbReference type="EMBL" id="EIM96570.1"/>
    </source>
</evidence>
<keyword evidence="6" id="KW-0051">Antiviral defense</keyword>
<evidence type="ECO:0000256" key="5">
    <source>
        <dbReference type="ARBA" id="ARBA00022989"/>
    </source>
</evidence>
<sequence length="94" mass="10096">MSAASEFSRKWITVLDAKAGFLVAINGALLAFVWTGTKLPDSTLHWVKAFVYVSSGLALISLLLAVSVVFPRIKLETKPSVEPVTLTSSGRCSQ</sequence>
<evidence type="ECO:0000256" key="1">
    <source>
        <dbReference type="ARBA" id="ARBA00004236"/>
    </source>
</evidence>
<keyword evidence="2" id="KW-1003">Cell membrane</keyword>
<organism evidence="10 11">
    <name type="scientific">Paraburkholderia hospita</name>
    <dbReference type="NCBI Taxonomy" id="169430"/>
    <lineage>
        <taxon>Bacteria</taxon>
        <taxon>Pseudomonadati</taxon>
        <taxon>Pseudomonadota</taxon>
        <taxon>Betaproteobacteria</taxon>
        <taxon>Burkholderiales</taxon>
        <taxon>Burkholderiaceae</taxon>
        <taxon>Paraburkholderia</taxon>
    </lineage>
</organism>
<protein>
    <recommendedName>
        <fullName evidence="9">Pycsar effector protein domain-containing protein</fullName>
    </recommendedName>
</protein>
<evidence type="ECO:0000256" key="2">
    <source>
        <dbReference type="ARBA" id="ARBA00022475"/>
    </source>
</evidence>
<feature type="transmembrane region" description="Helical" evidence="8">
    <location>
        <begin position="49"/>
        <end position="70"/>
    </location>
</feature>
<keyword evidence="7 8" id="KW-0472">Membrane</keyword>
<keyword evidence="5 8" id="KW-1133">Transmembrane helix</keyword>
<evidence type="ECO:0000256" key="6">
    <source>
        <dbReference type="ARBA" id="ARBA00023118"/>
    </source>
</evidence>
<keyword evidence="3 8" id="KW-0812">Transmembrane</keyword>
<keyword evidence="4" id="KW-0547">Nucleotide-binding</keyword>
<dbReference type="EMBL" id="AKAU01000189">
    <property type="protein sequence ID" value="EIM96570.1"/>
    <property type="molecule type" value="Genomic_DNA"/>
</dbReference>
<evidence type="ECO:0000259" key="9">
    <source>
        <dbReference type="Pfam" id="PF18967"/>
    </source>
</evidence>
<evidence type="ECO:0000256" key="4">
    <source>
        <dbReference type="ARBA" id="ARBA00022741"/>
    </source>
</evidence>
<feature type="transmembrane region" description="Helical" evidence="8">
    <location>
        <begin position="20"/>
        <end position="37"/>
    </location>
</feature>
<evidence type="ECO:0000256" key="3">
    <source>
        <dbReference type="ARBA" id="ARBA00022692"/>
    </source>
</evidence>
<reference evidence="10 11" key="1">
    <citation type="journal article" date="2012" name="J. Bacteriol.">
        <title>Draft Genome Sequence of the Soil Bacterium Burkholderia terrae Strain BS001, Which Interacts with Fungal Surface Structures.</title>
        <authorList>
            <person name="Nazir R."/>
            <person name="Hansen M.A."/>
            <person name="Sorensen S."/>
            <person name="van Elsas J.D."/>
        </authorList>
    </citation>
    <scope>NUCLEOTIDE SEQUENCE [LARGE SCALE GENOMIC DNA]</scope>
    <source>
        <strain evidence="10 11">BS001</strain>
    </source>
</reference>
<evidence type="ECO:0000313" key="11">
    <source>
        <dbReference type="Proteomes" id="UP000004980"/>
    </source>
</evidence>
<dbReference type="Pfam" id="PF18967">
    <property type="entry name" value="PycTM"/>
    <property type="match status" value="1"/>
</dbReference>
<accession>A0ABN0FD77</accession>
<gene>
    <name evidence="10" type="ORF">WQE_33341</name>
</gene>
<dbReference type="Proteomes" id="UP000004980">
    <property type="component" value="Unassembled WGS sequence"/>
</dbReference>
<dbReference type="RefSeq" id="WP_007588834.1">
    <property type="nucleotide sequence ID" value="NZ_AKAU01000189.1"/>
</dbReference>
<dbReference type="InterPro" id="IPR043760">
    <property type="entry name" value="PycTM_dom"/>
</dbReference>
<name>A0ABN0FD77_9BURK</name>
<keyword evidence="11" id="KW-1185">Reference proteome</keyword>
<comment type="subcellular location">
    <subcellularLocation>
        <location evidence="1">Cell membrane</location>
    </subcellularLocation>
</comment>